<evidence type="ECO:0000313" key="3">
    <source>
        <dbReference type="EMBL" id="TRM67144.1"/>
    </source>
</evidence>
<dbReference type="InterPro" id="IPR046522">
    <property type="entry name" value="DUF6699"/>
</dbReference>
<protein>
    <recommendedName>
        <fullName evidence="2">DUF6699 domain-containing protein</fullName>
    </recommendedName>
</protein>
<dbReference type="OrthoDB" id="10394618at2759"/>
<feature type="compositionally biased region" description="Basic residues" evidence="1">
    <location>
        <begin position="1"/>
        <end position="14"/>
    </location>
</feature>
<evidence type="ECO:0000256" key="1">
    <source>
        <dbReference type="SAM" id="MobiDB-lite"/>
    </source>
</evidence>
<accession>A0A550CQU2</accession>
<name>A0A550CQU2_9AGAR</name>
<dbReference type="EMBL" id="VDMD01000003">
    <property type="protein sequence ID" value="TRM67144.1"/>
    <property type="molecule type" value="Genomic_DNA"/>
</dbReference>
<feature type="domain" description="DUF6699" evidence="2">
    <location>
        <begin position="109"/>
        <end position="241"/>
    </location>
</feature>
<gene>
    <name evidence="3" type="ORF">BD626DRAFT_566180</name>
</gene>
<comment type="caution">
    <text evidence="3">The sequence shown here is derived from an EMBL/GenBank/DDBJ whole genome shotgun (WGS) entry which is preliminary data.</text>
</comment>
<evidence type="ECO:0000259" key="2">
    <source>
        <dbReference type="Pfam" id="PF20415"/>
    </source>
</evidence>
<sequence length="260" mass="29372">MPLRSATRKLRGILKKPSASNRYDPWAREAQQIKYRPGHRQRPSNSDATNRIRSRRPNASCYCYSSPCHCNQTPSGYHSQPPSYASSPPTPYRPEQIYHPALCDGLLAWHLWDPPPLDSVPTDPATLHPVHTLTIYIPALALWMQHAWGPLVVQSSDLSALTVPDALGAVHEYLHEELTVEDVMQLRFMGGRDNSGAQVWTWEGEALQTMLARVDRAGVWEVGTAPRRVDLLMPTLWYDKMRSVVCHGQHAELELILRDG</sequence>
<dbReference type="Proteomes" id="UP000320762">
    <property type="component" value="Unassembled WGS sequence"/>
</dbReference>
<reference evidence="3 4" key="1">
    <citation type="journal article" date="2019" name="New Phytol.">
        <title>Comparative genomics reveals unique wood-decay strategies and fruiting body development in the Schizophyllaceae.</title>
        <authorList>
            <person name="Almasi E."/>
            <person name="Sahu N."/>
            <person name="Krizsan K."/>
            <person name="Balint B."/>
            <person name="Kovacs G.M."/>
            <person name="Kiss B."/>
            <person name="Cseklye J."/>
            <person name="Drula E."/>
            <person name="Henrissat B."/>
            <person name="Nagy I."/>
            <person name="Chovatia M."/>
            <person name="Adam C."/>
            <person name="LaButti K."/>
            <person name="Lipzen A."/>
            <person name="Riley R."/>
            <person name="Grigoriev I.V."/>
            <person name="Nagy L.G."/>
        </authorList>
    </citation>
    <scope>NUCLEOTIDE SEQUENCE [LARGE SCALE GENOMIC DNA]</scope>
    <source>
        <strain evidence="3 4">NL-1724</strain>
    </source>
</reference>
<organism evidence="3 4">
    <name type="scientific">Schizophyllum amplum</name>
    <dbReference type="NCBI Taxonomy" id="97359"/>
    <lineage>
        <taxon>Eukaryota</taxon>
        <taxon>Fungi</taxon>
        <taxon>Dikarya</taxon>
        <taxon>Basidiomycota</taxon>
        <taxon>Agaricomycotina</taxon>
        <taxon>Agaricomycetes</taxon>
        <taxon>Agaricomycetidae</taxon>
        <taxon>Agaricales</taxon>
        <taxon>Schizophyllaceae</taxon>
        <taxon>Schizophyllum</taxon>
    </lineage>
</organism>
<dbReference type="AlphaFoldDB" id="A0A550CQU2"/>
<feature type="region of interest" description="Disordered" evidence="1">
    <location>
        <begin position="1"/>
        <end position="52"/>
    </location>
</feature>
<keyword evidence="4" id="KW-1185">Reference proteome</keyword>
<dbReference type="Pfam" id="PF20415">
    <property type="entry name" value="DUF6699"/>
    <property type="match status" value="1"/>
</dbReference>
<evidence type="ECO:0000313" key="4">
    <source>
        <dbReference type="Proteomes" id="UP000320762"/>
    </source>
</evidence>
<proteinExistence type="predicted"/>